<evidence type="ECO:0000313" key="4">
    <source>
        <dbReference type="Proteomes" id="UP000697998"/>
    </source>
</evidence>
<sequence>MNRPLNILTMALCFFALLGSKDILAADLKQHLIAAIDAPNGRSGGDLSGPMADFFKAQTRSSNPVKVQVRTLSKFAEVGCARLEATLMQDAVPTQEGKLIPFAVRYELNLCRNGQPPTEGIDLDAASRALSREAPRQR</sequence>
<name>A0A935Q0F7_9PROT</name>
<proteinExistence type="predicted"/>
<protein>
    <submittedName>
        <fullName evidence="3">Uncharacterized protein</fullName>
    </submittedName>
</protein>
<feature type="signal peptide" evidence="2">
    <location>
        <begin position="1"/>
        <end position="25"/>
    </location>
</feature>
<accession>A0A935Q0F7</accession>
<reference evidence="3 4" key="1">
    <citation type="submission" date="2020-10" db="EMBL/GenBank/DDBJ databases">
        <title>Connecting structure to function with the recovery of over 1000 high-quality activated sludge metagenome-assembled genomes encoding full-length rRNA genes using long-read sequencing.</title>
        <authorList>
            <person name="Singleton C.M."/>
            <person name="Petriglieri F."/>
            <person name="Kristensen J.M."/>
            <person name="Kirkegaard R.H."/>
            <person name="Michaelsen T.Y."/>
            <person name="Andersen M.H."/>
            <person name="Karst S.M."/>
            <person name="Dueholm M.S."/>
            <person name="Nielsen P.H."/>
            <person name="Albertsen M."/>
        </authorList>
    </citation>
    <scope>NUCLEOTIDE SEQUENCE [LARGE SCALE GENOMIC DNA]</scope>
    <source>
        <strain evidence="3">EsbW_18-Q3-R4-48_BATAC.285</strain>
    </source>
</reference>
<gene>
    <name evidence="3" type="ORF">IPJ27_12205</name>
</gene>
<evidence type="ECO:0000313" key="3">
    <source>
        <dbReference type="EMBL" id="MBK7675446.1"/>
    </source>
</evidence>
<dbReference type="EMBL" id="JADJMH010000011">
    <property type="protein sequence ID" value="MBK7675446.1"/>
    <property type="molecule type" value="Genomic_DNA"/>
</dbReference>
<keyword evidence="2" id="KW-0732">Signal</keyword>
<evidence type="ECO:0000256" key="2">
    <source>
        <dbReference type="SAM" id="SignalP"/>
    </source>
</evidence>
<evidence type="ECO:0000256" key="1">
    <source>
        <dbReference type="SAM" id="MobiDB-lite"/>
    </source>
</evidence>
<feature type="chain" id="PRO_5037089905" evidence="2">
    <location>
        <begin position="26"/>
        <end position="138"/>
    </location>
</feature>
<comment type="caution">
    <text evidence="3">The sequence shown here is derived from an EMBL/GenBank/DDBJ whole genome shotgun (WGS) entry which is preliminary data.</text>
</comment>
<dbReference type="AlphaFoldDB" id="A0A935Q0F7"/>
<feature type="region of interest" description="Disordered" evidence="1">
    <location>
        <begin position="117"/>
        <end position="138"/>
    </location>
</feature>
<organism evidence="3 4">
    <name type="scientific">Candidatus Accumulibacter proximus</name>
    <dbReference type="NCBI Taxonomy" id="2954385"/>
    <lineage>
        <taxon>Bacteria</taxon>
        <taxon>Pseudomonadati</taxon>
        <taxon>Pseudomonadota</taxon>
        <taxon>Betaproteobacteria</taxon>
        <taxon>Candidatus Accumulibacter</taxon>
    </lineage>
</organism>
<dbReference type="Proteomes" id="UP000697998">
    <property type="component" value="Unassembled WGS sequence"/>
</dbReference>